<proteinExistence type="predicted"/>
<dbReference type="AlphaFoldDB" id="A0A382CZU6"/>
<accession>A0A382CZU6</accession>
<name>A0A382CZU6_9ZZZZ</name>
<evidence type="ECO:0000256" key="1">
    <source>
        <dbReference type="SAM" id="MobiDB-lite"/>
    </source>
</evidence>
<sequence>MPKVGTKHFKYTAKGRTAAKKYAKKTQQKITNKKPTYKK</sequence>
<protein>
    <submittedName>
        <fullName evidence="2">Uncharacterized protein</fullName>
    </submittedName>
</protein>
<dbReference type="EMBL" id="UINC01036978">
    <property type="protein sequence ID" value="SVB31766.1"/>
    <property type="molecule type" value="Genomic_DNA"/>
</dbReference>
<evidence type="ECO:0000313" key="2">
    <source>
        <dbReference type="EMBL" id="SVB31766.1"/>
    </source>
</evidence>
<reference evidence="2" key="1">
    <citation type="submission" date="2018-05" db="EMBL/GenBank/DDBJ databases">
        <authorList>
            <person name="Lanie J.A."/>
            <person name="Ng W.-L."/>
            <person name="Kazmierczak K.M."/>
            <person name="Andrzejewski T.M."/>
            <person name="Davidsen T.M."/>
            <person name="Wayne K.J."/>
            <person name="Tettelin H."/>
            <person name="Glass J.I."/>
            <person name="Rusch D."/>
            <person name="Podicherti R."/>
            <person name="Tsui H.-C.T."/>
            <person name="Winkler M.E."/>
        </authorList>
    </citation>
    <scope>NUCLEOTIDE SEQUENCE</scope>
</reference>
<gene>
    <name evidence="2" type="ORF">METZ01_LOCUS184620</name>
</gene>
<organism evidence="2">
    <name type="scientific">marine metagenome</name>
    <dbReference type="NCBI Taxonomy" id="408172"/>
    <lineage>
        <taxon>unclassified sequences</taxon>
        <taxon>metagenomes</taxon>
        <taxon>ecological metagenomes</taxon>
    </lineage>
</organism>
<feature type="region of interest" description="Disordered" evidence="1">
    <location>
        <begin position="15"/>
        <end position="39"/>
    </location>
</feature>